<comment type="caution">
    <text evidence="1">The sequence shown here is derived from an EMBL/GenBank/DDBJ whole genome shotgun (WGS) entry which is preliminary data.</text>
</comment>
<name>A0A4R7ZSI8_9FIRM</name>
<dbReference type="Proteomes" id="UP000294743">
    <property type="component" value="Unassembled WGS sequence"/>
</dbReference>
<dbReference type="EMBL" id="SODD01000009">
    <property type="protein sequence ID" value="TDW20983.1"/>
    <property type="molecule type" value="Genomic_DNA"/>
</dbReference>
<organism evidence="1 2">
    <name type="scientific">Breznakia blatticola</name>
    <dbReference type="NCBI Taxonomy" id="1754012"/>
    <lineage>
        <taxon>Bacteria</taxon>
        <taxon>Bacillati</taxon>
        <taxon>Bacillota</taxon>
        <taxon>Erysipelotrichia</taxon>
        <taxon>Erysipelotrichales</taxon>
        <taxon>Erysipelotrichaceae</taxon>
        <taxon>Breznakia</taxon>
    </lineage>
</organism>
<dbReference type="AlphaFoldDB" id="A0A4R7ZSI8"/>
<dbReference type="RefSeq" id="WP_134168732.1">
    <property type="nucleotide sequence ID" value="NZ_SODD01000009.1"/>
</dbReference>
<reference evidence="1 2" key="1">
    <citation type="submission" date="2019-03" db="EMBL/GenBank/DDBJ databases">
        <title>Genomic Encyclopedia of Type Strains, Phase IV (KMG-IV): sequencing the most valuable type-strain genomes for metagenomic binning, comparative biology and taxonomic classification.</title>
        <authorList>
            <person name="Goeker M."/>
        </authorList>
    </citation>
    <scope>NUCLEOTIDE SEQUENCE [LARGE SCALE GENOMIC DNA]</scope>
    <source>
        <strain evidence="1 2">DSM 28867</strain>
    </source>
</reference>
<gene>
    <name evidence="1" type="ORF">EDD63_10918</name>
</gene>
<dbReference type="Gene3D" id="1.20.120.450">
    <property type="entry name" value="dinb family like domain"/>
    <property type="match status" value="1"/>
</dbReference>
<dbReference type="OrthoDB" id="9778466at2"/>
<evidence type="ECO:0008006" key="3">
    <source>
        <dbReference type="Google" id="ProtNLM"/>
    </source>
</evidence>
<evidence type="ECO:0000313" key="1">
    <source>
        <dbReference type="EMBL" id="TDW20983.1"/>
    </source>
</evidence>
<evidence type="ECO:0000313" key="2">
    <source>
        <dbReference type="Proteomes" id="UP000294743"/>
    </source>
</evidence>
<keyword evidence="2" id="KW-1185">Reference proteome</keyword>
<sequence length="226" mass="26100">MLDNSIYNLLIKELRQAIKDGDIEKVKVKALRAHELIHDKQLTYSSIDTFQNEALAGLNEKSFRYTTSKKYQGYRTLAFFIFHMTRIEDICANTLIANDTQVIFQDNWVEKMNINRIDTGNSMSQTEMIEFSSSINQEALFDYRLAVAKKTRGIIQKLTSSDLKVKPTQDQLDFILTSKSVLNHEVSIWLIDFWGKKNIGGLLLMPITRHQKVHLSDCYSIIKSTK</sequence>
<accession>A0A4R7ZSI8</accession>
<dbReference type="InterPro" id="IPR034660">
    <property type="entry name" value="DinB/YfiT-like"/>
</dbReference>
<proteinExistence type="predicted"/>
<protein>
    <recommendedName>
        <fullName evidence="3">DinB family protein</fullName>
    </recommendedName>
</protein>